<accession>A0A1A8RR50</accession>
<sequence>KGTRAIAPRSNGLWVIPFTQVRVDADLGEVRITGGKRGVVNFRI</sequence>
<reference evidence="1" key="2">
    <citation type="submission" date="2016-06" db="EMBL/GenBank/DDBJ databases">
        <title>The genome of a short-lived fish provides insights into sex chromosome evolution and the genetic control of aging.</title>
        <authorList>
            <person name="Reichwald K."/>
            <person name="Felder M."/>
            <person name="Petzold A."/>
            <person name="Koch P."/>
            <person name="Groth M."/>
            <person name="Platzer M."/>
        </authorList>
    </citation>
    <scope>NUCLEOTIDE SEQUENCE</scope>
    <source>
        <tissue evidence="1">Brain</tissue>
    </source>
</reference>
<gene>
    <name evidence="1" type="primary">DCTN5</name>
</gene>
<reference evidence="1" key="1">
    <citation type="submission" date="2016-05" db="EMBL/GenBank/DDBJ databases">
        <authorList>
            <person name="Lavstsen T."/>
            <person name="Jespersen J.S."/>
        </authorList>
    </citation>
    <scope>NUCLEOTIDE SEQUENCE</scope>
    <source>
        <tissue evidence="1">Brain</tissue>
    </source>
</reference>
<dbReference type="AlphaFoldDB" id="A0A1A8RR50"/>
<organism evidence="1">
    <name type="scientific">Nothobranchius rachovii</name>
    <name type="common">bluefin notho</name>
    <dbReference type="NCBI Taxonomy" id="451742"/>
    <lineage>
        <taxon>Eukaryota</taxon>
        <taxon>Metazoa</taxon>
        <taxon>Chordata</taxon>
        <taxon>Craniata</taxon>
        <taxon>Vertebrata</taxon>
        <taxon>Euteleostomi</taxon>
        <taxon>Actinopterygii</taxon>
        <taxon>Neopterygii</taxon>
        <taxon>Teleostei</taxon>
        <taxon>Neoteleostei</taxon>
        <taxon>Acanthomorphata</taxon>
        <taxon>Ovalentaria</taxon>
        <taxon>Atherinomorphae</taxon>
        <taxon>Cyprinodontiformes</taxon>
        <taxon>Nothobranchiidae</taxon>
        <taxon>Nothobranchius</taxon>
    </lineage>
</organism>
<name>A0A1A8RR50_9TELE</name>
<dbReference type="EMBL" id="HAEH01018547">
    <property type="protein sequence ID" value="SBS07853.1"/>
    <property type="molecule type" value="Transcribed_RNA"/>
</dbReference>
<proteinExistence type="predicted"/>
<feature type="non-terminal residue" evidence="1">
    <location>
        <position position="1"/>
    </location>
</feature>
<protein>
    <submittedName>
        <fullName evidence="1">Dynactin 5</fullName>
    </submittedName>
</protein>
<evidence type="ECO:0000313" key="1">
    <source>
        <dbReference type="EMBL" id="SBS07853.1"/>
    </source>
</evidence>